<comment type="caution">
    <text evidence="2">The sequence shown here is derived from an EMBL/GenBank/DDBJ whole genome shotgun (WGS) entry which is preliminary data.</text>
</comment>
<organism evidence="2 3">
    <name type="scientific">Malus baccata</name>
    <name type="common">Siberian crab apple</name>
    <name type="synonym">Pyrus baccata</name>
    <dbReference type="NCBI Taxonomy" id="106549"/>
    <lineage>
        <taxon>Eukaryota</taxon>
        <taxon>Viridiplantae</taxon>
        <taxon>Streptophyta</taxon>
        <taxon>Embryophyta</taxon>
        <taxon>Tracheophyta</taxon>
        <taxon>Spermatophyta</taxon>
        <taxon>Magnoliopsida</taxon>
        <taxon>eudicotyledons</taxon>
        <taxon>Gunneridae</taxon>
        <taxon>Pentapetalae</taxon>
        <taxon>rosids</taxon>
        <taxon>fabids</taxon>
        <taxon>Rosales</taxon>
        <taxon>Rosaceae</taxon>
        <taxon>Amygdaloideae</taxon>
        <taxon>Maleae</taxon>
        <taxon>Malus</taxon>
    </lineage>
</organism>
<evidence type="ECO:0000313" key="2">
    <source>
        <dbReference type="EMBL" id="TQD77816.1"/>
    </source>
</evidence>
<dbReference type="Proteomes" id="UP000315295">
    <property type="component" value="Unassembled WGS sequence"/>
</dbReference>
<protein>
    <submittedName>
        <fullName evidence="2">Uncharacterized protein</fullName>
    </submittedName>
</protein>
<feature type="region of interest" description="Disordered" evidence="1">
    <location>
        <begin position="1"/>
        <end position="123"/>
    </location>
</feature>
<keyword evidence="3" id="KW-1185">Reference proteome</keyword>
<evidence type="ECO:0000313" key="3">
    <source>
        <dbReference type="Proteomes" id="UP000315295"/>
    </source>
</evidence>
<feature type="region of interest" description="Disordered" evidence="1">
    <location>
        <begin position="176"/>
        <end position="196"/>
    </location>
</feature>
<evidence type="ECO:0000256" key="1">
    <source>
        <dbReference type="SAM" id="MobiDB-lite"/>
    </source>
</evidence>
<dbReference type="EMBL" id="VIEB01000942">
    <property type="protein sequence ID" value="TQD77816.1"/>
    <property type="molecule type" value="Genomic_DNA"/>
</dbReference>
<reference evidence="2 3" key="1">
    <citation type="journal article" date="2019" name="G3 (Bethesda)">
        <title>Sequencing of a Wild Apple (Malus baccata) Genome Unravels the Differences Between Cultivated and Wild Apple Species Regarding Disease Resistance and Cold Tolerance.</title>
        <authorList>
            <person name="Chen X."/>
        </authorList>
    </citation>
    <scope>NUCLEOTIDE SEQUENCE [LARGE SCALE GENOMIC DNA]</scope>
    <source>
        <strain evidence="3">cv. Shandingzi</strain>
        <tissue evidence="2">Leaves</tissue>
    </source>
</reference>
<name>A0A540KUD0_MALBA</name>
<sequence>MEDVIPESESLLLPVNLRHTNGGAKTEGHGAVNGGEGTEKGSIHSEQGEDKEVDAEKKSMIEGTEEEEEKGGGGIITHLISLVSPRSVPKGGDAGKRKGEFEVDDVGNGGFSNKLEREGGGGGENGNGGVFSNLISNFFNQSNGGGGGGGGGGGEVDEVNKEAENVMKDIGNKRMKTAEEAEEGGGGGGIMDNIVSHLPTKLPDDAAPTADEASILITSIVKD</sequence>
<accession>A0A540KUD0</accession>
<dbReference type="AlphaFoldDB" id="A0A540KUD0"/>
<feature type="compositionally biased region" description="Basic and acidic residues" evidence="1">
    <location>
        <begin position="37"/>
        <end position="60"/>
    </location>
</feature>
<gene>
    <name evidence="2" type="ORF">C1H46_036646</name>
</gene>
<proteinExistence type="predicted"/>